<feature type="domain" description="C2H2-type" evidence="8">
    <location>
        <begin position="333"/>
        <end position="360"/>
    </location>
</feature>
<evidence type="ECO:0000256" key="7">
    <source>
        <dbReference type="SAM" id="MobiDB-lite"/>
    </source>
</evidence>
<dbReference type="GO" id="GO:0005634">
    <property type="term" value="C:nucleus"/>
    <property type="evidence" value="ECO:0007669"/>
    <property type="project" value="TreeGrafter"/>
</dbReference>
<evidence type="ECO:0000256" key="3">
    <source>
        <dbReference type="ARBA" id="ARBA00022771"/>
    </source>
</evidence>
<keyword evidence="3 6" id="KW-0863">Zinc-finger</keyword>
<reference evidence="10" key="1">
    <citation type="submission" date="2025-08" db="UniProtKB">
        <authorList>
            <consortium name="RefSeq"/>
        </authorList>
    </citation>
    <scope>IDENTIFICATION</scope>
    <source>
        <strain evidence="10">Ishihara</strain>
        <tissue evidence="10">Whole body</tissue>
    </source>
</reference>
<keyword evidence="1" id="KW-0479">Metal-binding</keyword>
<feature type="domain" description="C2H2-type" evidence="8">
    <location>
        <begin position="184"/>
        <end position="207"/>
    </location>
</feature>
<evidence type="ECO:0000256" key="5">
    <source>
        <dbReference type="ARBA" id="ARBA00023242"/>
    </source>
</evidence>
<dbReference type="SMART" id="SM00355">
    <property type="entry name" value="ZnF_C2H2"/>
    <property type="match status" value="12"/>
</dbReference>
<dbReference type="Gene3D" id="3.30.160.60">
    <property type="entry name" value="Classic Zinc Finger"/>
    <property type="match status" value="7"/>
</dbReference>
<dbReference type="FunFam" id="3.30.160.60:FF:002343">
    <property type="entry name" value="Zinc finger protein 33A"/>
    <property type="match status" value="1"/>
</dbReference>
<dbReference type="GO" id="GO:0008270">
    <property type="term" value="F:zinc ion binding"/>
    <property type="evidence" value="ECO:0007669"/>
    <property type="project" value="UniProtKB-KW"/>
</dbReference>
<dbReference type="AlphaFoldDB" id="A0A9J7DWG6"/>
<proteinExistence type="predicted"/>
<accession>A0A9J7DWG6</accession>
<dbReference type="PANTHER" id="PTHR24393:SF34">
    <property type="entry name" value="PR_SET DOMAIN 13"/>
    <property type="match status" value="1"/>
</dbReference>
<dbReference type="OrthoDB" id="654211at2759"/>
<evidence type="ECO:0000256" key="2">
    <source>
        <dbReference type="ARBA" id="ARBA00022737"/>
    </source>
</evidence>
<feature type="domain" description="C2H2-type" evidence="8">
    <location>
        <begin position="366"/>
        <end position="393"/>
    </location>
</feature>
<protein>
    <submittedName>
        <fullName evidence="10">Zinc finger protein 569-like isoform X1</fullName>
    </submittedName>
</protein>
<dbReference type="Proteomes" id="UP000301870">
    <property type="component" value="Chromosome 11"/>
</dbReference>
<evidence type="ECO:0000256" key="1">
    <source>
        <dbReference type="ARBA" id="ARBA00022723"/>
    </source>
</evidence>
<dbReference type="GO" id="GO:0000978">
    <property type="term" value="F:RNA polymerase II cis-regulatory region sequence-specific DNA binding"/>
    <property type="evidence" value="ECO:0007669"/>
    <property type="project" value="TreeGrafter"/>
</dbReference>
<dbReference type="InterPro" id="IPR013087">
    <property type="entry name" value="Znf_C2H2_type"/>
</dbReference>
<dbReference type="PROSITE" id="PS00028">
    <property type="entry name" value="ZINC_FINGER_C2H2_1"/>
    <property type="match status" value="5"/>
</dbReference>
<feature type="domain" description="C2H2-type" evidence="8">
    <location>
        <begin position="394"/>
        <end position="421"/>
    </location>
</feature>
<dbReference type="PROSITE" id="PS50157">
    <property type="entry name" value="ZINC_FINGER_C2H2_2"/>
    <property type="match status" value="9"/>
</dbReference>
<evidence type="ECO:0000256" key="4">
    <source>
        <dbReference type="ARBA" id="ARBA00022833"/>
    </source>
</evidence>
<evidence type="ECO:0000259" key="8">
    <source>
        <dbReference type="PROSITE" id="PS50157"/>
    </source>
</evidence>
<keyword evidence="2" id="KW-0677">Repeat</keyword>
<dbReference type="KEGG" id="sliu:111350291"/>
<evidence type="ECO:0000256" key="6">
    <source>
        <dbReference type="PROSITE-ProRule" id="PRU00042"/>
    </source>
</evidence>
<dbReference type="GO" id="GO:0001228">
    <property type="term" value="F:DNA-binding transcription activator activity, RNA polymerase II-specific"/>
    <property type="evidence" value="ECO:0007669"/>
    <property type="project" value="TreeGrafter"/>
</dbReference>
<name>A0A9J7DWG6_SPOLT</name>
<keyword evidence="9" id="KW-1185">Reference proteome</keyword>
<dbReference type="GeneID" id="111350291"/>
<dbReference type="SUPFAM" id="SSF57667">
    <property type="entry name" value="beta-beta-alpha zinc fingers"/>
    <property type="match status" value="5"/>
</dbReference>
<sequence>MPPKRKVGRPPGSKNKKGRKTCKKIVKKKPVSIIRVEKEKDERSSNSNDCTTSDENVCGVCQNMFNSKDELGTHHERCRALEIVSDYFPKQAAYTCNECPKKFRFKKSFIEHCKNEHSKSPKRVACSQCNVYCPDTKTLKEHIAKVHERDIYECPTCQRQFVRRSHVLRHMAQTGCDGQGAAEYSCEICHVTFTRKDNLMVHIRLQHIVRNGYKCKSCKFDSKNFSKLVAHWHANHAETPGQYQCNTCSKWTSSRAAMTKHLEIHGEKKYACDVKLRDVGVWLQCGYSTYTIEVMRRHVLTHVSEKPYKCEICSKSYIQRAQLQRHLEIHTGNLCTKCETPFPSRAKLLVHMREHMGLDKLHCPIKTCTYYTKAFSTESGLNHHLKTHGDDKPYSCEVCDKKFHSDMNLRRHLETHTLDKPRRCMYCVSARAYVRGAQLLRHVRKNHDSIFRGHLLHVRQVLGADSTAERVKKSELDAILNLLDVESDRILQGYSGADVLYGGMQDDENRASKEVPNNEPKKVNSPLLSEDELTENLRKLLSKLIDKETLHLFGWPDESVDVVLEKVIEQCGAKPADREKWTRVQRLRENSKHLFLYVIEDKNIARMLGTHTIDQIVKHILKQVSDDDANEI</sequence>
<feature type="domain" description="C2H2-type" evidence="8">
    <location>
        <begin position="94"/>
        <end position="122"/>
    </location>
</feature>
<feature type="domain" description="C2H2-type" evidence="8">
    <location>
        <begin position="152"/>
        <end position="171"/>
    </location>
</feature>
<evidence type="ECO:0000313" key="9">
    <source>
        <dbReference type="Proteomes" id="UP000301870"/>
    </source>
</evidence>
<dbReference type="Pfam" id="PF00096">
    <property type="entry name" value="zf-C2H2"/>
    <property type="match status" value="5"/>
</dbReference>
<keyword evidence="5" id="KW-0539">Nucleus</keyword>
<feature type="domain" description="C2H2-type" evidence="8">
    <location>
        <begin position="270"/>
        <end position="307"/>
    </location>
</feature>
<dbReference type="InterPro" id="IPR036236">
    <property type="entry name" value="Znf_C2H2_sf"/>
</dbReference>
<organism evidence="9 10">
    <name type="scientific">Spodoptera litura</name>
    <name type="common">Asian cotton leafworm</name>
    <dbReference type="NCBI Taxonomy" id="69820"/>
    <lineage>
        <taxon>Eukaryota</taxon>
        <taxon>Metazoa</taxon>
        <taxon>Ecdysozoa</taxon>
        <taxon>Arthropoda</taxon>
        <taxon>Hexapoda</taxon>
        <taxon>Insecta</taxon>
        <taxon>Pterygota</taxon>
        <taxon>Neoptera</taxon>
        <taxon>Endopterygota</taxon>
        <taxon>Lepidoptera</taxon>
        <taxon>Glossata</taxon>
        <taxon>Ditrysia</taxon>
        <taxon>Noctuoidea</taxon>
        <taxon>Noctuidae</taxon>
        <taxon>Amphipyrinae</taxon>
        <taxon>Spodoptera</taxon>
    </lineage>
</organism>
<dbReference type="PANTHER" id="PTHR24393">
    <property type="entry name" value="ZINC FINGER PROTEIN"/>
    <property type="match status" value="1"/>
</dbReference>
<feature type="domain" description="C2H2-type" evidence="8">
    <location>
        <begin position="308"/>
        <end position="332"/>
    </location>
</feature>
<feature type="region of interest" description="Disordered" evidence="7">
    <location>
        <begin position="1"/>
        <end position="24"/>
    </location>
</feature>
<feature type="domain" description="C2H2-type" evidence="8">
    <location>
        <begin position="243"/>
        <end position="270"/>
    </location>
</feature>
<keyword evidence="4" id="KW-0862">Zinc</keyword>
<evidence type="ECO:0000313" key="10">
    <source>
        <dbReference type="RefSeq" id="XP_022817549.1"/>
    </source>
</evidence>
<gene>
    <name evidence="10" type="primary">LOC111350291</name>
</gene>
<dbReference type="RefSeq" id="XP_022817549.1">
    <property type="nucleotide sequence ID" value="XM_022961781.1"/>
</dbReference>
<dbReference type="FunFam" id="3.30.160.60:FF:000065">
    <property type="entry name" value="B-cell CLL/lymphoma 6, member B"/>
    <property type="match status" value="1"/>
</dbReference>